<evidence type="ECO:0000256" key="1">
    <source>
        <dbReference type="SAM" id="Coils"/>
    </source>
</evidence>
<dbReference type="GO" id="GO:0036064">
    <property type="term" value="C:ciliary basal body"/>
    <property type="evidence" value="ECO:0007669"/>
    <property type="project" value="TreeGrafter"/>
</dbReference>
<keyword evidence="4" id="KW-1185">Reference proteome</keyword>
<dbReference type="InterPro" id="IPR033192">
    <property type="entry name" value="ODAD3"/>
</dbReference>
<dbReference type="GeneID" id="106660999"/>
<feature type="coiled-coil region" evidence="1">
    <location>
        <begin position="316"/>
        <end position="393"/>
    </location>
</feature>
<keyword evidence="1" id="KW-0175">Coiled coil</keyword>
<dbReference type="GO" id="GO:0097542">
    <property type="term" value="C:ciliary tip"/>
    <property type="evidence" value="ECO:0007669"/>
    <property type="project" value="TreeGrafter"/>
</dbReference>
<dbReference type="PANTHER" id="PTHR46518:SF1">
    <property type="entry name" value="OUTER DYNEIN ARM-DOCKING COMPLEX SUBUNIT 3"/>
    <property type="match status" value="1"/>
</dbReference>
<dbReference type="KEGG" id="clec:106660999"/>
<dbReference type="OrthoDB" id="269804at2759"/>
<evidence type="ECO:0000313" key="4">
    <source>
        <dbReference type="Proteomes" id="UP000494040"/>
    </source>
</evidence>
<dbReference type="GO" id="GO:0035253">
    <property type="term" value="C:ciliary rootlet"/>
    <property type="evidence" value="ECO:0007669"/>
    <property type="project" value="TreeGrafter"/>
</dbReference>
<feature type="region of interest" description="Disordered" evidence="2">
    <location>
        <begin position="1"/>
        <end position="36"/>
    </location>
</feature>
<dbReference type="AlphaFoldDB" id="A0A8I6SJN0"/>
<sequence>MRPPAITREEGSRTKSSPIEGQRKAQYEEYDSEKKKNAEEIKRLKKEIKELSAAKPSEIDEELIKMSGLPIKELKEFLNKPPEEVERILDLKNMDLRKKLDLIKYEIFKKQEKILDITKQMEDFLMEMDQDAISKYSEPIQKEISRLENKIHLVNVNVLEMRHMQKKYVRIKQSLQEDSVYFESTLKKFEEDIAKQQTEIQRLQEVKDEAFTLRDKTRNALAKLEAEVIAEGIGREQELQDLRRKVEEGRAYLEKVERKLVPSVKTLAREESDDADRLVETEDLAAKEAIEKSLSKLKHVTGAKDEMDVIRKFKTQNETKDRLVKLKETVEKEKRDLEKRKESLESELEALKFAQVKEKEQNEEELEKLKNSIVKKKSEKIRLESEFENDEKQLNDIIEFFYDLCKLMKGFEDTPAPERNEDEEIPELIETVEIKIAALMKYVEDNGILDEMLTDEMLEENLGIEEPFDKKGEGEKEADKTEITDVPTRTFLKRQSQLIVEAKTRKRGFNRDPIPGYK</sequence>
<dbReference type="GO" id="GO:0036158">
    <property type="term" value="P:outer dynein arm assembly"/>
    <property type="evidence" value="ECO:0007669"/>
    <property type="project" value="InterPro"/>
</dbReference>
<feature type="compositionally biased region" description="Basic and acidic residues" evidence="2">
    <location>
        <begin position="21"/>
        <end position="36"/>
    </location>
</feature>
<evidence type="ECO:0000256" key="2">
    <source>
        <dbReference type="SAM" id="MobiDB-lite"/>
    </source>
</evidence>
<dbReference type="CTD" id="39345"/>
<dbReference type="RefSeq" id="XP_024080315.1">
    <property type="nucleotide sequence ID" value="XM_024224547.1"/>
</dbReference>
<dbReference type="GO" id="GO:0003341">
    <property type="term" value="P:cilium movement"/>
    <property type="evidence" value="ECO:0007669"/>
    <property type="project" value="InterPro"/>
</dbReference>
<evidence type="ECO:0000313" key="3">
    <source>
        <dbReference type="EnsemblMetazoa" id="XP_024080315.1"/>
    </source>
</evidence>
<proteinExistence type="predicted"/>
<accession>A0A8I6SJN0</accession>
<organism evidence="3 4">
    <name type="scientific">Cimex lectularius</name>
    <name type="common">Bed bug</name>
    <name type="synonym">Acanthia lectularia</name>
    <dbReference type="NCBI Taxonomy" id="79782"/>
    <lineage>
        <taxon>Eukaryota</taxon>
        <taxon>Metazoa</taxon>
        <taxon>Ecdysozoa</taxon>
        <taxon>Arthropoda</taxon>
        <taxon>Hexapoda</taxon>
        <taxon>Insecta</taxon>
        <taxon>Pterygota</taxon>
        <taxon>Neoptera</taxon>
        <taxon>Paraneoptera</taxon>
        <taxon>Hemiptera</taxon>
        <taxon>Heteroptera</taxon>
        <taxon>Panheteroptera</taxon>
        <taxon>Cimicomorpha</taxon>
        <taxon>Cimicidae</taxon>
        <taxon>Cimex</taxon>
    </lineage>
</organism>
<dbReference type="PANTHER" id="PTHR46518">
    <property type="entry name" value="COILED-COIL DOMAIN-CONTAINING PROTEIN 151"/>
    <property type="match status" value="1"/>
</dbReference>
<dbReference type="EnsemblMetazoa" id="XM_024224547.1">
    <property type="protein sequence ID" value="XP_024080315.1"/>
    <property type="gene ID" value="LOC106660999"/>
</dbReference>
<protein>
    <submittedName>
        <fullName evidence="3">Uncharacterized protein</fullName>
    </submittedName>
</protein>
<name>A0A8I6SJN0_CIMLE</name>
<reference evidence="3" key="1">
    <citation type="submission" date="2022-01" db="UniProtKB">
        <authorList>
            <consortium name="EnsemblMetazoa"/>
        </authorList>
    </citation>
    <scope>IDENTIFICATION</scope>
</reference>
<dbReference type="Proteomes" id="UP000494040">
    <property type="component" value="Unassembled WGS sequence"/>
</dbReference>
<feature type="coiled-coil region" evidence="1">
    <location>
        <begin position="186"/>
        <end position="259"/>
    </location>
</feature>